<dbReference type="SUPFAM" id="SSF55174">
    <property type="entry name" value="Alpha-L RNA-binding motif"/>
    <property type="match status" value="1"/>
</dbReference>
<dbReference type="Pfam" id="PF01479">
    <property type="entry name" value="S4"/>
    <property type="match status" value="1"/>
</dbReference>
<organism evidence="3 4">
    <name type="scientific">Novosphingobium hassiacum</name>
    <dbReference type="NCBI Taxonomy" id="173676"/>
    <lineage>
        <taxon>Bacteria</taxon>
        <taxon>Pseudomonadati</taxon>
        <taxon>Pseudomonadota</taxon>
        <taxon>Alphaproteobacteria</taxon>
        <taxon>Sphingomonadales</taxon>
        <taxon>Sphingomonadaceae</taxon>
        <taxon>Novosphingobium</taxon>
    </lineage>
</organism>
<comment type="caution">
    <text evidence="3">The sequence shown here is derived from an EMBL/GenBank/DDBJ whole genome shotgun (WGS) entry which is preliminary data.</text>
</comment>
<keyword evidence="4" id="KW-1185">Reference proteome</keyword>
<evidence type="ECO:0000313" key="4">
    <source>
        <dbReference type="Proteomes" id="UP000562395"/>
    </source>
</evidence>
<gene>
    <name evidence="3" type="ORF">GGQ88_001125</name>
</gene>
<dbReference type="CDD" id="cd00165">
    <property type="entry name" value="S4"/>
    <property type="match status" value="1"/>
</dbReference>
<proteinExistence type="predicted"/>
<accession>A0A7W6EVM3</accession>
<evidence type="ECO:0000256" key="1">
    <source>
        <dbReference type="PROSITE-ProRule" id="PRU00182"/>
    </source>
</evidence>
<evidence type="ECO:0000313" key="3">
    <source>
        <dbReference type="EMBL" id="MBB3859864.1"/>
    </source>
</evidence>
<evidence type="ECO:0000259" key="2">
    <source>
        <dbReference type="SMART" id="SM00363"/>
    </source>
</evidence>
<protein>
    <submittedName>
        <fullName evidence="3">Ribosome-associated heat shock protein Hsp15</fullName>
    </submittedName>
</protein>
<dbReference type="Gene3D" id="3.10.290.10">
    <property type="entry name" value="RNA-binding S4 domain"/>
    <property type="match status" value="1"/>
</dbReference>
<keyword evidence="3" id="KW-0346">Stress response</keyword>
<dbReference type="EMBL" id="JACICY010000002">
    <property type="protein sequence ID" value="MBB3859864.1"/>
    <property type="molecule type" value="Genomic_DNA"/>
</dbReference>
<reference evidence="3 4" key="1">
    <citation type="submission" date="2020-08" db="EMBL/GenBank/DDBJ databases">
        <title>Genomic Encyclopedia of Type Strains, Phase IV (KMG-IV): sequencing the most valuable type-strain genomes for metagenomic binning, comparative biology and taxonomic classification.</title>
        <authorList>
            <person name="Goeker M."/>
        </authorList>
    </citation>
    <scope>NUCLEOTIDE SEQUENCE [LARGE SCALE GENOMIC DNA]</scope>
    <source>
        <strain evidence="3 4">DSM 14552</strain>
    </source>
</reference>
<dbReference type="PROSITE" id="PS50889">
    <property type="entry name" value="S4"/>
    <property type="match status" value="1"/>
</dbReference>
<sequence length="102" mass="11390">MRIDKILWFLRFSGSRSLAQDWVAEGHIRLNGRRIERASADVKSGDVLVLPMRSGIKVIELVDLPLRRGPAVEAQACYRVLDDPGATPLARPSRELEGRNSP</sequence>
<dbReference type="Proteomes" id="UP000562395">
    <property type="component" value="Unassembled WGS sequence"/>
</dbReference>
<dbReference type="GO" id="GO:0003723">
    <property type="term" value="F:RNA binding"/>
    <property type="evidence" value="ECO:0007669"/>
    <property type="project" value="UniProtKB-KW"/>
</dbReference>
<dbReference type="RefSeq" id="WP_183612140.1">
    <property type="nucleotide sequence ID" value="NZ_JACICY010000002.1"/>
</dbReference>
<dbReference type="SMART" id="SM00363">
    <property type="entry name" value="S4"/>
    <property type="match status" value="1"/>
</dbReference>
<dbReference type="InterPro" id="IPR002942">
    <property type="entry name" value="S4_RNA-bd"/>
</dbReference>
<dbReference type="AlphaFoldDB" id="A0A7W6EVM3"/>
<name>A0A7W6EVM3_9SPHN</name>
<feature type="domain" description="RNA-binding S4" evidence="2">
    <location>
        <begin position="1"/>
        <end position="65"/>
    </location>
</feature>
<dbReference type="InterPro" id="IPR036986">
    <property type="entry name" value="S4_RNA-bd_sf"/>
</dbReference>
<keyword evidence="1" id="KW-0694">RNA-binding</keyword>